<evidence type="ECO:0000259" key="2">
    <source>
        <dbReference type="Pfam" id="PF14129"/>
    </source>
</evidence>
<dbReference type="STRING" id="1079859.SAMN04515674_10338"/>
<feature type="coiled-coil region" evidence="1">
    <location>
        <begin position="88"/>
        <end position="115"/>
    </location>
</feature>
<feature type="domain" description="DUF4296" evidence="2">
    <location>
        <begin position="21"/>
        <end position="107"/>
    </location>
</feature>
<accession>A0A1I5Q7F6</accession>
<sequence>MKQIILLLSVLVLACGSSEKPENLLPEEKMVDILTEVHLAESKISNMHLGGYDSSMVIYNYLEKKILKKYATDTGAYHASYHYYVKETEKYAEIYKQVQERLEKAQKTAIKKQKDKERLDSIAKKKALNKVIPAKLKQSSPDTIKKSKVLVKSH</sequence>
<protein>
    <recommendedName>
        <fullName evidence="2">DUF4296 domain-containing protein</fullName>
    </recommendedName>
</protein>
<proteinExistence type="predicted"/>
<dbReference type="RefSeq" id="WP_092013798.1">
    <property type="nucleotide sequence ID" value="NZ_FOXH01000003.1"/>
</dbReference>
<evidence type="ECO:0000313" key="4">
    <source>
        <dbReference type="Proteomes" id="UP000199306"/>
    </source>
</evidence>
<dbReference type="EMBL" id="FOXH01000003">
    <property type="protein sequence ID" value="SFP41836.1"/>
    <property type="molecule type" value="Genomic_DNA"/>
</dbReference>
<dbReference type="AlphaFoldDB" id="A0A1I5Q7F6"/>
<dbReference type="Proteomes" id="UP000199306">
    <property type="component" value="Unassembled WGS sequence"/>
</dbReference>
<organism evidence="3 4">
    <name type="scientific">Pseudarcicella hirudinis</name>
    <dbReference type="NCBI Taxonomy" id="1079859"/>
    <lineage>
        <taxon>Bacteria</taxon>
        <taxon>Pseudomonadati</taxon>
        <taxon>Bacteroidota</taxon>
        <taxon>Cytophagia</taxon>
        <taxon>Cytophagales</taxon>
        <taxon>Flectobacillaceae</taxon>
        <taxon>Pseudarcicella</taxon>
    </lineage>
</organism>
<dbReference type="PROSITE" id="PS51257">
    <property type="entry name" value="PROKAR_LIPOPROTEIN"/>
    <property type="match status" value="1"/>
</dbReference>
<dbReference type="Pfam" id="PF14129">
    <property type="entry name" value="DUF4296"/>
    <property type="match status" value="1"/>
</dbReference>
<name>A0A1I5Q7F6_9BACT</name>
<keyword evidence="1" id="KW-0175">Coiled coil</keyword>
<dbReference type="OrthoDB" id="981921at2"/>
<evidence type="ECO:0000313" key="3">
    <source>
        <dbReference type="EMBL" id="SFP41836.1"/>
    </source>
</evidence>
<reference evidence="3 4" key="1">
    <citation type="submission" date="2016-10" db="EMBL/GenBank/DDBJ databases">
        <authorList>
            <person name="de Groot N.N."/>
        </authorList>
    </citation>
    <scope>NUCLEOTIDE SEQUENCE [LARGE SCALE GENOMIC DNA]</scope>
    <source>
        <strain evidence="4">E92,LMG 26720,CCM 7988</strain>
    </source>
</reference>
<keyword evidence="4" id="KW-1185">Reference proteome</keyword>
<dbReference type="InterPro" id="IPR025381">
    <property type="entry name" value="DUF4296"/>
</dbReference>
<evidence type="ECO:0000256" key="1">
    <source>
        <dbReference type="SAM" id="Coils"/>
    </source>
</evidence>
<gene>
    <name evidence="3" type="ORF">SAMN04515674_10338</name>
</gene>